<organism evidence="1 2">
    <name type="scientific">Micromonospora saelicesensis</name>
    <dbReference type="NCBI Taxonomy" id="285676"/>
    <lineage>
        <taxon>Bacteria</taxon>
        <taxon>Bacillati</taxon>
        <taxon>Actinomycetota</taxon>
        <taxon>Actinomycetes</taxon>
        <taxon>Micromonosporales</taxon>
        <taxon>Micromonosporaceae</taxon>
        <taxon>Micromonospora</taxon>
    </lineage>
</organism>
<accession>A0ABX9CJP0</accession>
<dbReference type="RefSeq" id="WP_220090034.1">
    <property type="nucleotide sequence ID" value="NZ_PXXW01000021.1"/>
</dbReference>
<reference evidence="1 2" key="1">
    <citation type="submission" date="2018-03" db="EMBL/GenBank/DDBJ databases">
        <title>Genomic framework for the identification of Micromonospora saelicesensis and Micromonospora noduli.</title>
        <authorList>
            <person name="Riesco R."/>
            <person name="Trujillo M.E."/>
        </authorList>
    </citation>
    <scope>NUCLEOTIDE SEQUENCE [LARGE SCALE GENOMIC DNA]</scope>
    <source>
        <strain evidence="1 2">GAR05</strain>
    </source>
</reference>
<name>A0ABX9CJP0_9ACTN</name>
<evidence type="ECO:0000313" key="1">
    <source>
        <dbReference type="EMBL" id="RAN98867.1"/>
    </source>
</evidence>
<dbReference type="Proteomes" id="UP000249334">
    <property type="component" value="Unassembled WGS sequence"/>
</dbReference>
<sequence>MIEMIVSSSPPFLGALIQGQSRRFRGVLEPDKLDVARRRFPVGEHITGQVVLIPRPGAIGLLVDLGQEPEGFVDVVVLPHEPADWPPVGTVTTFEVLQHRPGQVRLLPLDERFRSRSYLPASLSDQEWLSIKARFPIGSVVTVTVTHVFTSNREYVVSFEDCWSSLGWNSETPEVGATGTYTVTRHLDVTRRVVLGSTDS</sequence>
<evidence type="ECO:0000313" key="2">
    <source>
        <dbReference type="Proteomes" id="UP000249334"/>
    </source>
</evidence>
<proteinExistence type="predicted"/>
<gene>
    <name evidence="1" type="ORF">GAR05_02825</name>
</gene>
<comment type="caution">
    <text evidence="1">The sequence shown here is derived from an EMBL/GenBank/DDBJ whole genome shotgun (WGS) entry which is preliminary data.</text>
</comment>
<dbReference type="EMBL" id="PXXW01000021">
    <property type="protein sequence ID" value="RAN98867.1"/>
    <property type="molecule type" value="Genomic_DNA"/>
</dbReference>
<protein>
    <recommendedName>
        <fullName evidence="3">S1 motif domain-containing protein</fullName>
    </recommendedName>
</protein>
<evidence type="ECO:0008006" key="3">
    <source>
        <dbReference type="Google" id="ProtNLM"/>
    </source>
</evidence>
<keyword evidence="2" id="KW-1185">Reference proteome</keyword>